<name>A0A0V1GVQ1_TRIPS</name>
<accession>A0A0V1GVQ1</accession>
<dbReference type="Proteomes" id="UP000054805">
    <property type="component" value="Unassembled WGS sequence"/>
</dbReference>
<comment type="caution">
    <text evidence="1">The sequence shown here is derived from an EMBL/GenBank/DDBJ whole genome shotgun (WGS) entry which is preliminary data.</text>
</comment>
<sequence>MFLEWRNLRPFFLGTLSISGNLKFSKNLSVSIDRAFHNESLEAGCKFPPFLTENPPFSRPHPYGALIRFPRGGGGMLFLLFIESRKNLCLLSVLNSSHSRTCLPENLRACGVRCECNGVLYAMTDEEYY</sequence>
<evidence type="ECO:0000313" key="2">
    <source>
        <dbReference type="Proteomes" id="UP000054805"/>
    </source>
</evidence>
<organism evidence="1 2">
    <name type="scientific">Trichinella pseudospiralis</name>
    <name type="common">Parasitic roundworm</name>
    <dbReference type="NCBI Taxonomy" id="6337"/>
    <lineage>
        <taxon>Eukaryota</taxon>
        <taxon>Metazoa</taxon>
        <taxon>Ecdysozoa</taxon>
        <taxon>Nematoda</taxon>
        <taxon>Enoplea</taxon>
        <taxon>Dorylaimia</taxon>
        <taxon>Trichinellida</taxon>
        <taxon>Trichinellidae</taxon>
        <taxon>Trichinella</taxon>
    </lineage>
</organism>
<evidence type="ECO:0000313" key="1">
    <source>
        <dbReference type="EMBL" id="KRZ02249.1"/>
    </source>
</evidence>
<dbReference type="AlphaFoldDB" id="A0A0V1GVQ1"/>
<reference evidence="1 2" key="1">
    <citation type="submission" date="2015-01" db="EMBL/GenBank/DDBJ databases">
        <title>Evolution of Trichinella species and genotypes.</title>
        <authorList>
            <person name="Korhonen P.K."/>
            <person name="Edoardo P."/>
            <person name="Giuseppe L.R."/>
            <person name="Gasser R.B."/>
        </authorList>
    </citation>
    <scope>NUCLEOTIDE SEQUENCE [LARGE SCALE GENOMIC DNA]</scope>
    <source>
        <strain evidence="1">ISS588</strain>
    </source>
</reference>
<protein>
    <submittedName>
        <fullName evidence="1">Uncharacterized protein</fullName>
    </submittedName>
</protein>
<keyword evidence="2" id="KW-1185">Reference proteome</keyword>
<proteinExistence type="predicted"/>
<dbReference type="EMBL" id="JYDS01000580">
    <property type="protein sequence ID" value="KRZ02249.1"/>
    <property type="molecule type" value="Genomic_DNA"/>
</dbReference>
<gene>
    <name evidence="1" type="ORF">T4B_7527</name>
</gene>